<dbReference type="GO" id="GO:0003677">
    <property type="term" value="F:DNA binding"/>
    <property type="evidence" value="ECO:0007669"/>
    <property type="project" value="UniProtKB-KW"/>
</dbReference>
<dbReference type="PROSITE" id="PS01084">
    <property type="entry name" value="DNA_PHOTOLYASES_2_2"/>
    <property type="match status" value="1"/>
</dbReference>
<comment type="similarity">
    <text evidence="2">Belongs to the DNA photolyase class-2 family.</text>
</comment>
<dbReference type="InterPro" id="IPR006050">
    <property type="entry name" value="DNA_photolyase_N"/>
</dbReference>
<dbReference type="PROSITE" id="PS51645">
    <property type="entry name" value="PHR_CRY_ALPHA_BETA"/>
    <property type="match status" value="1"/>
</dbReference>
<dbReference type="PROSITE" id="PS01083">
    <property type="entry name" value="DNA_PHOTOLYASES_2_1"/>
    <property type="match status" value="1"/>
</dbReference>
<evidence type="ECO:0000313" key="18">
    <source>
        <dbReference type="Proteomes" id="UP000708208"/>
    </source>
</evidence>
<dbReference type="InterPro" id="IPR052219">
    <property type="entry name" value="Photolyase_Class-2"/>
</dbReference>
<dbReference type="GO" id="GO:0009650">
    <property type="term" value="P:UV protection"/>
    <property type="evidence" value="ECO:0007669"/>
    <property type="project" value="UniProtKB-ARBA"/>
</dbReference>
<evidence type="ECO:0000256" key="7">
    <source>
        <dbReference type="ARBA" id="ARBA00022827"/>
    </source>
</evidence>
<dbReference type="AlphaFoldDB" id="A0A8J2JKV9"/>
<evidence type="ECO:0000256" key="6">
    <source>
        <dbReference type="ARBA" id="ARBA00022763"/>
    </source>
</evidence>
<evidence type="ECO:0000256" key="14">
    <source>
        <dbReference type="ARBA" id="ARBA00083107"/>
    </source>
</evidence>
<feature type="compositionally biased region" description="Low complexity" evidence="15">
    <location>
        <begin position="517"/>
        <end position="537"/>
    </location>
</feature>
<dbReference type="EC" id="4.1.99.3" evidence="3"/>
<dbReference type="Proteomes" id="UP000708208">
    <property type="component" value="Unassembled WGS sequence"/>
</dbReference>
<evidence type="ECO:0000256" key="3">
    <source>
        <dbReference type="ARBA" id="ARBA00013149"/>
    </source>
</evidence>
<evidence type="ECO:0000256" key="9">
    <source>
        <dbReference type="ARBA" id="ARBA00023204"/>
    </source>
</evidence>
<organism evidence="17 18">
    <name type="scientific">Allacma fusca</name>
    <dbReference type="NCBI Taxonomy" id="39272"/>
    <lineage>
        <taxon>Eukaryota</taxon>
        <taxon>Metazoa</taxon>
        <taxon>Ecdysozoa</taxon>
        <taxon>Arthropoda</taxon>
        <taxon>Hexapoda</taxon>
        <taxon>Collembola</taxon>
        <taxon>Symphypleona</taxon>
        <taxon>Sminthuridae</taxon>
        <taxon>Allacma</taxon>
    </lineage>
</organism>
<keyword evidence="7" id="KW-0274">FAD</keyword>
<evidence type="ECO:0000256" key="10">
    <source>
        <dbReference type="ARBA" id="ARBA00023239"/>
    </source>
</evidence>
<sequence length="537" mass="62157">MASSPKKTKTSDNNILEFSDKIHEQRLQLAKSPAEFKFEKSRCRMLTKEENLPANHRGILYWMSRDQRVQDNWAMIYAQRLAIAEKVPLIVCFCLVPKFLEATLRQYGFMLRGLSLVREELCKLKIPFHLFFGDAKKTIPEFVTKHNIGGVVTDFAPLRVPRLWVKQVGDKLPEDVPFCQVDAHNIVPLWVTSSKQEHAARTIRPKINNNLPKYLTEFPPVTQHPFKDASMKCQNPFENWDKLINFLEINKSVKEVEWAKPGYEESLKVLKSFIDDRLKNFEHKRNDPNVNALSNLSPWFHFGQISVARAVLEVKKSSHKSAAAVFIEEAVVRRELSDNFCYYNDNYDSLDGALDWARTSLNLHKKDKRPRLYKLKEFEGANTYDDLWNAAQIQLNLEGKMHGFLRMYWAKKILEWSESPEKALEIAIYLNDKYNIDGRDPNGYVGCMWSICGIHDQGWREREVFGKIRYMNYEGCKRKFDVDGFVFKYKRLAKTTADAKKEDKGSPPTSKKETEEGSTSKSKSVAGSSSNSRKGTR</sequence>
<keyword evidence="6" id="KW-0227">DNA damage</keyword>
<keyword evidence="10" id="KW-0456">Lyase</keyword>
<dbReference type="InterPro" id="IPR008148">
    <property type="entry name" value="DNA_photolyase_2"/>
</dbReference>
<keyword evidence="8" id="KW-0238">DNA-binding</keyword>
<dbReference type="PANTHER" id="PTHR10211">
    <property type="entry name" value="DEOXYRIBODIPYRIMIDINE PHOTOLYASE"/>
    <property type="match status" value="1"/>
</dbReference>
<accession>A0A8J2JKV9</accession>
<protein>
    <recommendedName>
        <fullName evidence="4">Deoxyribodipyrimidine photo-lyase</fullName>
        <ecNumber evidence="3">4.1.99.3</ecNumber>
    </recommendedName>
    <alternativeName>
        <fullName evidence="11">DNA photolyase</fullName>
    </alternativeName>
    <alternativeName>
        <fullName evidence="14">Photoreactivating enzyme</fullName>
    </alternativeName>
</protein>
<name>A0A8J2JKV9_9HEXA</name>
<evidence type="ECO:0000256" key="13">
    <source>
        <dbReference type="ARBA" id="ARBA00059220"/>
    </source>
</evidence>
<dbReference type="FunFam" id="1.10.579.10:FF:000002">
    <property type="entry name" value="Deoxyribodipyrimidine photolyase"/>
    <property type="match status" value="1"/>
</dbReference>
<dbReference type="OrthoDB" id="496749at2759"/>
<dbReference type="NCBIfam" id="TIGR00591">
    <property type="entry name" value="phr2"/>
    <property type="match status" value="1"/>
</dbReference>
<gene>
    <name evidence="17" type="ORF">AFUS01_LOCUS10711</name>
</gene>
<feature type="domain" description="Photolyase/cryptochrome alpha/beta" evidence="16">
    <location>
        <begin position="57"/>
        <end position="189"/>
    </location>
</feature>
<feature type="region of interest" description="Disordered" evidence="15">
    <location>
        <begin position="496"/>
        <end position="537"/>
    </location>
</feature>
<dbReference type="FunFam" id="3.40.50.620:FF:000110">
    <property type="entry name" value="Deoxyribodipyrimidine photolyase"/>
    <property type="match status" value="1"/>
</dbReference>
<evidence type="ECO:0000256" key="12">
    <source>
        <dbReference type="ARBA" id="ARBA00033999"/>
    </source>
</evidence>
<comment type="cofactor">
    <cofactor evidence="1">
        <name>FAD</name>
        <dbReference type="ChEBI" id="CHEBI:57692"/>
    </cofactor>
</comment>
<dbReference type="FunFam" id="1.25.40.80:FF:000004">
    <property type="entry name" value="Deoxyribodipyrimidine photolyase"/>
    <property type="match status" value="1"/>
</dbReference>
<evidence type="ECO:0000256" key="11">
    <source>
        <dbReference type="ARBA" id="ARBA00031671"/>
    </source>
</evidence>
<evidence type="ECO:0000256" key="2">
    <source>
        <dbReference type="ARBA" id="ARBA00006409"/>
    </source>
</evidence>
<keyword evidence="9" id="KW-0234">DNA repair</keyword>
<evidence type="ECO:0000256" key="5">
    <source>
        <dbReference type="ARBA" id="ARBA00022630"/>
    </source>
</evidence>
<evidence type="ECO:0000256" key="15">
    <source>
        <dbReference type="SAM" id="MobiDB-lite"/>
    </source>
</evidence>
<evidence type="ECO:0000256" key="8">
    <source>
        <dbReference type="ARBA" id="ARBA00023125"/>
    </source>
</evidence>
<evidence type="ECO:0000313" key="17">
    <source>
        <dbReference type="EMBL" id="CAG7721498.1"/>
    </source>
</evidence>
<evidence type="ECO:0000259" key="16">
    <source>
        <dbReference type="PROSITE" id="PS51645"/>
    </source>
</evidence>
<keyword evidence="5" id="KW-0285">Flavoprotein</keyword>
<evidence type="ECO:0000256" key="1">
    <source>
        <dbReference type="ARBA" id="ARBA00001974"/>
    </source>
</evidence>
<dbReference type="InterPro" id="IPR032673">
    <property type="entry name" value="DNA_photolyase_2_CS"/>
</dbReference>
<dbReference type="Pfam" id="PF00875">
    <property type="entry name" value="DNA_photolyase"/>
    <property type="match status" value="1"/>
</dbReference>
<dbReference type="EMBL" id="CAJVCH010080151">
    <property type="protein sequence ID" value="CAG7721498.1"/>
    <property type="molecule type" value="Genomic_DNA"/>
</dbReference>
<comment type="catalytic activity">
    <reaction evidence="12">
        <text>cyclobutadipyrimidine (in DNA) = 2 pyrimidine residues (in DNA).</text>
        <dbReference type="EC" id="4.1.99.3"/>
    </reaction>
</comment>
<keyword evidence="18" id="KW-1185">Reference proteome</keyword>
<reference evidence="17" key="1">
    <citation type="submission" date="2021-06" db="EMBL/GenBank/DDBJ databases">
        <authorList>
            <person name="Hodson N. C."/>
            <person name="Mongue J. A."/>
            <person name="Jaron S. K."/>
        </authorList>
    </citation>
    <scope>NUCLEOTIDE SEQUENCE</scope>
</reference>
<evidence type="ECO:0000256" key="4">
    <source>
        <dbReference type="ARBA" id="ARBA00014046"/>
    </source>
</evidence>
<proteinExistence type="inferred from homology"/>
<comment type="function">
    <text evidence="13">Involved in repair of UV radiation-induced DNA damage. Catalyzes the light-dependent monomerization (300-600 nm) of cyclobutyl pyrimidine dimers (in cis-syn configuration), which are formed between adjacent bases on the same DNA strand upon exposure to ultraviolet radiation.</text>
</comment>
<comment type="caution">
    <text evidence="17">The sequence shown here is derived from an EMBL/GenBank/DDBJ whole genome shotgun (WGS) entry which is preliminary data.</text>
</comment>
<dbReference type="PANTHER" id="PTHR10211:SF0">
    <property type="entry name" value="DEOXYRIBODIPYRIMIDINE PHOTO-LYASE"/>
    <property type="match status" value="1"/>
</dbReference>
<dbReference type="GO" id="GO:0003904">
    <property type="term" value="F:deoxyribodipyrimidine photo-lyase activity"/>
    <property type="evidence" value="ECO:0007669"/>
    <property type="project" value="UniProtKB-EC"/>
</dbReference>
<feature type="compositionally biased region" description="Basic and acidic residues" evidence="15">
    <location>
        <begin position="497"/>
        <end position="515"/>
    </location>
</feature>
<dbReference type="GO" id="GO:0000719">
    <property type="term" value="P:photoreactive repair"/>
    <property type="evidence" value="ECO:0007669"/>
    <property type="project" value="TreeGrafter"/>
</dbReference>